<dbReference type="SMART" id="SM00869">
    <property type="entry name" value="Autotransporter"/>
    <property type="match status" value="1"/>
</dbReference>
<evidence type="ECO:0000256" key="1">
    <source>
        <dbReference type="ARBA" id="ARBA00023125"/>
    </source>
</evidence>
<dbReference type="NCBIfam" id="TIGR01414">
    <property type="entry name" value="autotrans_barl"/>
    <property type="match status" value="1"/>
</dbReference>
<dbReference type="InterPro" id="IPR010998">
    <property type="entry name" value="Integrase_recombinase_N"/>
</dbReference>
<dbReference type="InterPro" id="IPR013783">
    <property type="entry name" value="Ig-like_fold"/>
</dbReference>
<dbReference type="Pfam" id="PF03797">
    <property type="entry name" value="Autotransporter"/>
    <property type="match status" value="1"/>
</dbReference>
<reference evidence="3 4" key="1">
    <citation type="submission" date="2016-10" db="EMBL/GenBank/DDBJ databases">
        <authorList>
            <person name="de Groot N.N."/>
        </authorList>
    </citation>
    <scope>NUCLEOTIDE SEQUENCE [LARGE SCALE GENOMIC DNA]</scope>
    <source>
        <strain evidence="3 4">JCM 18415</strain>
    </source>
</reference>
<dbReference type="SUPFAM" id="SSF56349">
    <property type="entry name" value="DNA breaking-rejoining enzymes"/>
    <property type="match status" value="1"/>
</dbReference>
<dbReference type="Gene3D" id="1.10.150.130">
    <property type="match status" value="1"/>
</dbReference>
<dbReference type="PROSITE" id="PS51208">
    <property type="entry name" value="AUTOTRANSPORTER"/>
    <property type="match status" value="1"/>
</dbReference>
<dbReference type="SUPFAM" id="SSF103515">
    <property type="entry name" value="Autotransporter"/>
    <property type="match status" value="1"/>
</dbReference>
<dbReference type="STRING" id="1002526.SAMN05216578_1164"/>
<dbReference type="InterPro" id="IPR011010">
    <property type="entry name" value="DNA_brk_join_enz"/>
</dbReference>
<keyword evidence="1" id="KW-0238">DNA-binding</keyword>
<dbReference type="InterPro" id="IPR025166">
    <property type="entry name" value="Integrase_DNA_bind_dom"/>
</dbReference>
<dbReference type="GO" id="GO:0005509">
    <property type="term" value="F:calcium ion binding"/>
    <property type="evidence" value="ECO:0007669"/>
    <property type="project" value="InterPro"/>
</dbReference>
<evidence type="ECO:0000313" key="4">
    <source>
        <dbReference type="Proteomes" id="UP000242815"/>
    </source>
</evidence>
<sequence>MLTDTKLRNLKPTGKLYKVADRDGLYVAVTPSGTISFRYNYALNGRQETITFGRYGPGGITLAEARERLAEAKKMIAAGKSPAREKAREKARVRDAETFGAWAEKWLRSYPMADSTRDMRRSVYERDLKVKFGNLKLTEITHEDLRALTDAIVEQFAAIRAWALIGVFGLFACLGLSMPAKAQVPDCEWHLLQEHGGPTLPGGSVEWPVGETIYVRLFPFKVTSISSSNPDVVEIFSLSTVGGDATTHRSGIATITAETSDPACATATLNITVKVTEPPTVGDTTTTVDANSSNNLVNLDIDGYEVQFVEVVSGPSNGSATISASGTGIIYTPDAGFSGLDKITYTATNAAGTSAPATASINVQAATYTVSWSSSGRGEIGSVTFNDDPETAISSPVEVSEGRIISFWDPIPDPGATYRQPSGCGIHPVGSAWYTDPVTADCAVSFIFEEITLSPDALPNASEDTSYEETITAIGGLWDFAFAIVSGALPSGLELHENGTLAGAPTETGDFSFTLEARNERGHSRTKSYTLTVEAAPEIAVGPASLPGGTAGTPYEEVTFTAEGGKAPYSFAMTAGALPEGLSLDASGELYGTPTEAGSFTFTVTAIDANDFTGEREYTLTVDAPEIVVTVPSLPDGRVNMEYEPVRLSASGGSEPYAFNLASGDLPDGMTLAADGTLSGTPAEGGEFAFAVRATDAYGFEGSARVTLKVEAENLPVAQNHTLEVMAGTSGTLDLTRGAAGGPFTSAAIATHPASEAGDAWVERENGAYILHFAAAGTFAGTASLTYTLSNADGASEPATVTITVSARPDPSLDPEVIGLMRAQTQTAKRFANTQITNFNRRLEQLHNEGERRNNSIGVNLSLQQPTDNANAYAPNEDTPHDPAVDAIGQVVSSAADSGSASQATPVENLFGDLAFWSGGFVSFGTNDDGAINLDHTLVGVSAGVDYRFTPQLTAGFGVGYGRDVTEAGSNDTESRAEAFSLAAYGSYRPVPGFFLDGLAGYSTMTFDSVRYVTTTGEFATGSRGGDQLFASLSAGYEFRNEGLLISPYGRLSGSHSTLDAFTETGAGMWNLIYGQQTIDTLSGTLGLRFQYAIPMEWGVLTPRGRLEYTHDFEGASRVSLGYADLGTLPYTLNVDGFSRDHLTIDLGFDAQLGESWNLGFDYRTAFGTDGDSQDHTFGVKLGVQF</sequence>
<dbReference type="Pfam" id="PF13356">
    <property type="entry name" value="Arm-DNA-bind_3"/>
    <property type="match status" value="1"/>
</dbReference>
<name>A0A1I6C7H1_9GAMM</name>
<dbReference type="InterPro" id="IPR015919">
    <property type="entry name" value="Cadherin-like_sf"/>
</dbReference>
<dbReference type="Pfam" id="PF17963">
    <property type="entry name" value="Big_9"/>
    <property type="match status" value="2"/>
</dbReference>
<evidence type="ECO:0000259" key="2">
    <source>
        <dbReference type="PROSITE" id="PS51208"/>
    </source>
</evidence>
<dbReference type="InterPro" id="IPR006315">
    <property type="entry name" value="OM_autotransptr_brl_dom"/>
</dbReference>
<accession>A0A1I6C7H1</accession>
<feature type="domain" description="Autotransporter" evidence="2">
    <location>
        <begin position="909"/>
        <end position="1186"/>
    </location>
</feature>
<dbReference type="Gene3D" id="3.30.160.390">
    <property type="entry name" value="Integrase, DNA-binding domain"/>
    <property type="match status" value="1"/>
</dbReference>
<dbReference type="Proteomes" id="UP000242815">
    <property type="component" value="Unassembled WGS sequence"/>
</dbReference>
<dbReference type="PANTHER" id="PTHR37494:SF1">
    <property type="entry name" value="STAPHYLOCOCCUS AUREUS SURFACE PROTEIN A"/>
    <property type="match status" value="1"/>
</dbReference>
<dbReference type="SUPFAM" id="SSF49313">
    <property type="entry name" value="Cadherin-like"/>
    <property type="match status" value="3"/>
</dbReference>
<proteinExistence type="predicted"/>
<dbReference type="AlphaFoldDB" id="A0A1I6C7H1"/>
<dbReference type="Gene3D" id="2.60.40.3440">
    <property type="match status" value="1"/>
</dbReference>
<dbReference type="InterPro" id="IPR005546">
    <property type="entry name" value="Autotransporte_beta"/>
</dbReference>
<dbReference type="OrthoDB" id="5720638at2"/>
<dbReference type="InterPro" id="IPR036709">
    <property type="entry name" value="Autotransporte_beta_dom_sf"/>
</dbReference>
<dbReference type="Pfam" id="PF05345">
    <property type="entry name" value="He_PIG"/>
    <property type="match status" value="3"/>
</dbReference>
<dbReference type="InterPro" id="IPR038488">
    <property type="entry name" value="Integrase_DNA-bd_sf"/>
</dbReference>
<evidence type="ECO:0000313" key="3">
    <source>
        <dbReference type="EMBL" id="SFQ89119.1"/>
    </source>
</evidence>
<organism evidence="3 4">
    <name type="scientific">Halopseudomonas formosensis</name>
    <dbReference type="NCBI Taxonomy" id="1002526"/>
    <lineage>
        <taxon>Bacteria</taxon>
        <taxon>Pseudomonadati</taxon>
        <taxon>Pseudomonadota</taxon>
        <taxon>Gammaproteobacteria</taxon>
        <taxon>Pseudomonadales</taxon>
        <taxon>Pseudomonadaceae</taxon>
        <taxon>Halopseudomonas</taxon>
    </lineage>
</organism>
<gene>
    <name evidence="3" type="ORF">SAMN05216578_1164</name>
</gene>
<dbReference type="PANTHER" id="PTHR37494">
    <property type="entry name" value="HEMAGGLUTININ"/>
    <property type="match status" value="1"/>
</dbReference>
<protein>
    <submittedName>
        <fullName evidence="3">Outer membrane autotransporter barrel domain-containing protein</fullName>
    </submittedName>
</protein>
<dbReference type="Gene3D" id="2.60.40.10">
    <property type="entry name" value="Immunoglobulins"/>
    <property type="match status" value="3"/>
</dbReference>
<dbReference type="GO" id="GO:0003677">
    <property type="term" value="F:DNA binding"/>
    <property type="evidence" value="ECO:0007669"/>
    <property type="project" value="UniProtKB-KW"/>
</dbReference>
<dbReference type="Gene3D" id="2.40.128.130">
    <property type="entry name" value="Autotransporter beta-domain"/>
    <property type="match status" value="1"/>
</dbReference>
<dbReference type="GO" id="GO:0019867">
    <property type="term" value="C:outer membrane"/>
    <property type="evidence" value="ECO:0007669"/>
    <property type="project" value="InterPro"/>
</dbReference>
<dbReference type="EMBL" id="FOYD01000016">
    <property type="protein sequence ID" value="SFQ89119.1"/>
    <property type="molecule type" value="Genomic_DNA"/>
</dbReference>